<protein>
    <recommendedName>
        <fullName evidence="1">Replication-associated protein ORF2/G2P domain-containing protein</fullName>
    </recommendedName>
</protein>
<dbReference type="EMBL" id="MH973778">
    <property type="protein sequence ID" value="QBX89327.1"/>
    <property type="molecule type" value="Genomic_DNA"/>
</dbReference>
<dbReference type="EMBL" id="MH973777">
    <property type="protein sequence ID" value="QBX89325.1"/>
    <property type="molecule type" value="Genomic_DNA"/>
</dbReference>
<dbReference type="Pfam" id="PF23343">
    <property type="entry name" value="REP_ORF2-G2P"/>
    <property type="match status" value="1"/>
</dbReference>
<organism evidence="2">
    <name type="scientific">Insect-associated ssDNA molecule</name>
    <dbReference type="NCBI Taxonomy" id="2576298"/>
    <lineage>
        <taxon>Viruses</taxon>
    </lineage>
</organism>
<evidence type="ECO:0000313" key="2">
    <source>
        <dbReference type="EMBL" id="QBX89327.1"/>
    </source>
</evidence>
<accession>A0A4D6BN70</accession>
<reference evidence="2" key="1">
    <citation type="submission" date="2018-09" db="EMBL/GenBank/DDBJ databases">
        <title>Diverse ssDNA viruses associated with Honey Bees (Apis mellifera).</title>
        <authorList>
            <person name="Kraberger S."/>
            <person name="Cook C."/>
            <person name="Waits K."/>
            <person name="Fontenele R.S."/>
            <person name="Bautista J."/>
            <person name="Smith B."/>
            <person name="Varsani A."/>
        </authorList>
    </citation>
    <scope>NUCLEOTIDE SEQUENCE</scope>
    <source>
        <strain evidence="2">Apis mellifera associated DNA molecule 2</strain>
    </source>
</reference>
<evidence type="ECO:0000259" key="1">
    <source>
        <dbReference type="Pfam" id="PF23343"/>
    </source>
</evidence>
<dbReference type="InterPro" id="IPR056906">
    <property type="entry name" value="ORF2/G2P_dom"/>
</dbReference>
<dbReference type="EMBL" id="MH973779">
    <property type="protein sequence ID" value="QBX89329.1"/>
    <property type="molecule type" value="Genomic_DNA"/>
</dbReference>
<dbReference type="EMBL" id="MH973776">
    <property type="protein sequence ID" value="QBX89323.1"/>
    <property type="molecule type" value="Genomic_DNA"/>
</dbReference>
<proteinExistence type="predicted"/>
<feature type="domain" description="Replication-associated protein ORF2/G2P" evidence="1">
    <location>
        <begin position="81"/>
        <end position="166"/>
    </location>
</feature>
<sequence length="200" mass="23691">MYTHDCYRIFGEYPQGDVVLRTPPNYELDEFPMYPFGETPPPPRRQIPLFPLGNFRNEYHPDDDIDFNKDFYSKDYHMYELTLTQPDNIPKDPYDLISAFRKIVQSKMHKVVDWMYVIELTKTGTPHLHAILISQCYINQSKINYPYRYTVSKIRNLSAWINYLLKDNFSPDNIAYCDSKGIPNYQCHSENVPPPNDETM</sequence>
<name>A0A4D6BN70_9VIRU</name>